<dbReference type="AlphaFoldDB" id="A0A3M8SRU1"/>
<dbReference type="InterPro" id="IPR022385">
    <property type="entry name" value="Rhs_assc_core"/>
</dbReference>
<dbReference type="EMBL" id="RJAI01000059">
    <property type="protein sequence ID" value="RNF84019.1"/>
    <property type="molecule type" value="Genomic_DNA"/>
</dbReference>
<name>A0A3M8SRU1_PSEPU</name>
<evidence type="ECO:0000313" key="3">
    <source>
        <dbReference type="Proteomes" id="UP000278162"/>
    </source>
</evidence>
<dbReference type="Gene3D" id="2.180.10.10">
    <property type="entry name" value="RHS repeat-associated core"/>
    <property type="match status" value="1"/>
</dbReference>
<accession>A0A3M8SRU1</accession>
<feature type="region of interest" description="Disordered" evidence="1">
    <location>
        <begin position="101"/>
        <end position="120"/>
    </location>
</feature>
<dbReference type="Proteomes" id="UP000278162">
    <property type="component" value="Unassembled WGS sequence"/>
</dbReference>
<organism evidence="2 3">
    <name type="scientific">Pseudomonas putida</name>
    <name type="common">Arthrobacter siderocapsulatus</name>
    <dbReference type="NCBI Taxonomy" id="303"/>
    <lineage>
        <taxon>Bacteria</taxon>
        <taxon>Pseudomonadati</taxon>
        <taxon>Pseudomonadota</taxon>
        <taxon>Gammaproteobacteria</taxon>
        <taxon>Pseudomonadales</taxon>
        <taxon>Pseudomonadaceae</taxon>
        <taxon>Pseudomonas</taxon>
    </lineage>
</organism>
<evidence type="ECO:0000256" key="1">
    <source>
        <dbReference type="SAM" id="MobiDB-lite"/>
    </source>
</evidence>
<protein>
    <submittedName>
        <fullName evidence="2">RHS repeat-associated core domain-containing protein</fullName>
    </submittedName>
</protein>
<dbReference type="NCBIfam" id="TIGR03696">
    <property type="entry name" value="Rhs_assc_core"/>
    <property type="match status" value="1"/>
</dbReference>
<gene>
    <name evidence="2" type="ORF">EFK07_22820</name>
</gene>
<comment type="caution">
    <text evidence="2">The sequence shown here is derived from an EMBL/GenBank/DDBJ whole genome shotgun (WGS) entry which is preliminary data.</text>
</comment>
<sequence length="269" mass="29451">MTLIELSKFRCVEDLMSIAYSVYGVGSNNACASLIRFKGEWQDSITRCYLLGNGLRVFCPFIMRFISPDHLSPFSQGGLNSYAFCENDPVNFNDPSGCAKTKMPSPLTPPAKARIRNPASRNPWIPEKPYALKELSGHSMAVGSGDSVAGTSRTQAGNAAIAPSQPVQDVLPNAPVGSTYSRGGWRSSKASADFLIAANAEVTAPTARNITYTTEHLRQAMYYAIENKEGFKGYVDKYFPGDKRAWNSIRAQISRMETRVLTRSVRGGE</sequence>
<proteinExistence type="predicted"/>
<reference evidence="2 3" key="1">
    <citation type="submission" date="2018-10" db="EMBL/GenBank/DDBJ databases">
        <title>An outbreak of IMP-63 producing strain in France.</title>
        <authorList>
            <person name="Bour M."/>
            <person name="Liapis E."/>
            <person name="Plesiat P."/>
        </authorList>
    </citation>
    <scope>NUCLEOTIDE SEQUENCE [LARGE SCALE GENOMIC DNA]</scope>
    <source>
        <strain evidence="2 3">12917</strain>
    </source>
</reference>
<evidence type="ECO:0000313" key="2">
    <source>
        <dbReference type="EMBL" id="RNF84019.1"/>
    </source>
</evidence>